<dbReference type="Pfam" id="PF13181">
    <property type="entry name" value="TPR_8"/>
    <property type="match status" value="1"/>
</dbReference>
<evidence type="ECO:0000256" key="3">
    <source>
        <dbReference type="PROSITE-ProRule" id="PRU00339"/>
    </source>
</evidence>
<keyword evidence="1" id="KW-0677">Repeat</keyword>
<reference evidence="4" key="1">
    <citation type="submission" date="2021-01" db="EMBL/GenBank/DDBJ databases">
        <authorList>
            <person name="Corre E."/>
            <person name="Pelletier E."/>
            <person name="Niang G."/>
            <person name="Scheremetjew M."/>
            <person name="Finn R."/>
            <person name="Kale V."/>
            <person name="Holt S."/>
            <person name="Cochrane G."/>
            <person name="Meng A."/>
            <person name="Brown T."/>
            <person name="Cohen L."/>
        </authorList>
    </citation>
    <scope>NUCLEOTIDE SEQUENCE</scope>
    <source>
        <strain evidence="4">CCMP3328</strain>
    </source>
</reference>
<dbReference type="SMART" id="SM00028">
    <property type="entry name" value="TPR"/>
    <property type="match status" value="5"/>
</dbReference>
<organism evidence="4">
    <name type="scientific">Craspedostauros australis</name>
    <dbReference type="NCBI Taxonomy" id="1486917"/>
    <lineage>
        <taxon>Eukaryota</taxon>
        <taxon>Sar</taxon>
        <taxon>Stramenopiles</taxon>
        <taxon>Ochrophyta</taxon>
        <taxon>Bacillariophyta</taxon>
        <taxon>Bacillariophyceae</taxon>
        <taxon>Bacillariophycidae</taxon>
        <taxon>Naviculales</taxon>
        <taxon>Naviculaceae</taxon>
        <taxon>Craspedostauros</taxon>
    </lineage>
</organism>
<proteinExistence type="predicted"/>
<dbReference type="EMBL" id="HBEF01003865">
    <property type="protein sequence ID" value="CAD8330325.1"/>
    <property type="molecule type" value="Transcribed_RNA"/>
</dbReference>
<evidence type="ECO:0000256" key="1">
    <source>
        <dbReference type="ARBA" id="ARBA00022737"/>
    </source>
</evidence>
<dbReference type="Gene3D" id="1.25.40.10">
    <property type="entry name" value="Tetratricopeptide repeat domain"/>
    <property type="match status" value="1"/>
</dbReference>
<dbReference type="PANTHER" id="PTHR45641:SF19">
    <property type="entry name" value="NEPHROCYSTIN-3"/>
    <property type="match status" value="1"/>
</dbReference>
<dbReference type="InterPro" id="IPR019734">
    <property type="entry name" value="TPR_rpt"/>
</dbReference>
<evidence type="ECO:0008006" key="5">
    <source>
        <dbReference type="Google" id="ProtNLM"/>
    </source>
</evidence>
<dbReference type="InterPro" id="IPR011990">
    <property type="entry name" value="TPR-like_helical_dom_sf"/>
</dbReference>
<feature type="repeat" description="TPR" evidence="3">
    <location>
        <begin position="133"/>
        <end position="166"/>
    </location>
</feature>
<evidence type="ECO:0000313" key="4">
    <source>
        <dbReference type="EMBL" id="CAD8330325.1"/>
    </source>
</evidence>
<dbReference type="Pfam" id="PF13424">
    <property type="entry name" value="TPR_12"/>
    <property type="match status" value="1"/>
</dbReference>
<dbReference type="PROSITE" id="PS50005">
    <property type="entry name" value="TPR"/>
    <property type="match status" value="1"/>
</dbReference>
<name>A0A7R9WR25_9STRA</name>
<keyword evidence="2 3" id="KW-0802">TPR repeat</keyword>
<protein>
    <recommendedName>
        <fullName evidence="5">Anaphase-promoting complex subunit 5 domain-containing protein</fullName>
    </recommendedName>
</protein>
<sequence length="297" mass="34136">MKQQIHSTNSKHTKASVYCRIANEIHIPTDQYDLALECLQTALNLVSRSNSVDSLDEAFLNLDDEEDDPNQVSDTTLNTATRNREIIKLQLYQTKADVLFRLGRIEQAWDEYEKAYQYAMTTMSYPPNPAEVAKMLYKLGRICIKLRRIPTAIQYFEQELEVTQRTLGTSRHFSVSRIYHELATVHDRYQNDHRRALQCLQDAYEIENQLYTQCQHEIDECRQCSAIRYCPRHQQYFKDCIHQLHETKNSQGRIHYKLGNFEKALEASLQHTNALGGGSAVATAAGGDGADADVDNQ</sequence>
<accession>A0A7R9WR25</accession>
<dbReference type="AlphaFoldDB" id="A0A7R9WR25"/>
<evidence type="ECO:0000256" key="2">
    <source>
        <dbReference type="ARBA" id="ARBA00022803"/>
    </source>
</evidence>
<gene>
    <name evidence="4" type="ORF">CAUS1442_LOCUS2423</name>
</gene>
<dbReference type="PANTHER" id="PTHR45641">
    <property type="entry name" value="TETRATRICOPEPTIDE REPEAT PROTEIN (AFU_ORTHOLOGUE AFUA_6G03870)"/>
    <property type="match status" value="1"/>
</dbReference>
<dbReference type="SUPFAM" id="SSF48452">
    <property type="entry name" value="TPR-like"/>
    <property type="match status" value="1"/>
</dbReference>